<organism evidence="3 4">
    <name type="scientific">Sphingomonas kyungheensis</name>
    <dbReference type="NCBI Taxonomy" id="1069987"/>
    <lineage>
        <taxon>Bacteria</taxon>
        <taxon>Pseudomonadati</taxon>
        <taxon>Pseudomonadota</taxon>
        <taxon>Alphaproteobacteria</taxon>
        <taxon>Sphingomonadales</taxon>
        <taxon>Sphingomonadaceae</taxon>
        <taxon>Sphingomonas</taxon>
    </lineage>
</organism>
<evidence type="ECO:0000313" key="4">
    <source>
        <dbReference type="Proteomes" id="UP001367771"/>
    </source>
</evidence>
<evidence type="ECO:0000313" key="3">
    <source>
        <dbReference type="EMBL" id="MEI5686738.1"/>
    </source>
</evidence>
<reference evidence="3 4" key="1">
    <citation type="journal article" date="2013" name="Int. J. Syst. Evol. Microbiol.">
        <title>Sphingomonas kyungheensis sp. nov., a bacterium with ginsenoside-converting activity isolated from soil of a ginseng field.</title>
        <authorList>
            <person name="Son H.M."/>
            <person name="Yang J.E."/>
            <person name="Park Y."/>
            <person name="Han C.K."/>
            <person name="Kim S.G."/>
            <person name="Kook M."/>
            <person name="Yi T.H."/>
        </authorList>
    </citation>
    <scope>NUCLEOTIDE SEQUENCE [LARGE SCALE GENOMIC DNA]</scope>
    <source>
        <strain evidence="3 4">LMG 26582</strain>
    </source>
</reference>
<evidence type="ECO:0000256" key="1">
    <source>
        <dbReference type="SAM" id="MobiDB-lite"/>
    </source>
</evidence>
<feature type="chain" id="PRO_5046002207" description="PepSY domain-containing protein" evidence="2">
    <location>
        <begin position="21"/>
        <end position="101"/>
    </location>
</feature>
<accession>A0ABU8H161</accession>
<feature type="region of interest" description="Disordered" evidence="1">
    <location>
        <begin position="22"/>
        <end position="52"/>
    </location>
</feature>
<protein>
    <recommendedName>
        <fullName evidence="5">PepSY domain-containing protein</fullName>
    </recommendedName>
</protein>
<comment type="caution">
    <text evidence="3">The sequence shown here is derived from an EMBL/GenBank/DDBJ whole genome shotgun (WGS) entry which is preliminary data.</text>
</comment>
<sequence>MKRFVIAAAAMTLCAGGAMAQSHQAGSHNPAVKNGAPHTIAAPAKGANSFTEDQARGRFAKAGYTGVTKLTKRDGLWQGSAMKGGKRATVMLDYKGNITAR</sequence>
<keyword evidence="2" id="KW-0732">Signal</keyword>
<dbReference type="Proteomes" id="UP001367771">
    <property type="component" value="Unassembled WGS sequence"/>
</dbReference>
<dbReference type="EMBL" id="JBBBDM010000002">
    <property type="protein sequence ID" value="MEI5686738.1"/>
    <property type="molecule type" value="Genomic_DNA"/>
</dbReference>
<keyword evidence="4" id="KW-1185">Reference proteome</keyword>
<evidence type="ECO:0000256" key="2">
    <source>
        <dbReference type="SAM" id="SignalP"/>
    </source>
</evidence>
<dbReference type="RefSeq" id="WP_037530491.1">
    <property type="nucleotide sequence ID" value="NZ_JBBBDM010000002.1"/>
</dbReference>
<feature type="signal peptide" evidence="2">
    <location>
        <begin position="1"/>
        <end position="20"/>
    </location>
</feature>
<gene>
    <name evidence="3" type="ORF">V8201_06555</name>
</gene>
<proteinExistence type="predicted"/>
<name>A0ABU8H161_9SPHN</name>
<evidence type="ECO:0008006" key="5">
    <source>
        <dbReference type="Google" id="ProtNLM"/>
    </source>
</evidence>